<dbReference type="Proteomes" id="UP000008064">
    <property type="component" value="Unassembled WGS sequence"/>
</dbReference>
<dbReference type="EMBL" id="GL945428">
    <property type="protein sequence ID" value="EGO31228.1"/>
    <property type="molecule type" value="Genomic_DNA"/>
</dbReference>
<keyword evidence="1" id="KW-0472">Membrane</keyword>
<gene>
    <name evidence="3" type="ORF">SERLADRAFT_359247</name>
</gene>
<dbReference type="AlphaFoldDB" id="F8NFI4"/>
<protein>
    <recommendedName>
        <fullName evidence="2">MOSC domain-containing protein</fullName>
    </recommendedName>
</protein>
<dbReference type="Pfam" id="PF03476">
    <property type="entry name" value="MOSC_N"/>
    <property type="match status" value="1"/>
</dbReference>
<dbReference type="PANTHER" id="PTHR14237">
    <property type="entry name" value="MOLYBDOPTERIN COFACTOR SULFURASE MOSC"/>
    <property type="match status" value="1"/>
</dbReference>
<feature type="transmembrane region" description="Helical" evidence="1">
    <location>
        <begin position="12"/>
        <end position="33"/>
    </location>
</feature>
<reference evidence="3" key="1">
    <citation type="submission" date="2011-04" db="EMBL/GenBank/DDBJ databases">
        <title>Evolution of plant cell wall degrading machinery underlies the functional diversity of forest fungi.</title>
        <authorList>
            <consortium name="US DOE Joint Genome Institute (JGI-PGF)"/>
            <person name="Eastwood D.C."/>
            <person name="Floudas D."/>
            <person name="Binder M."/>
            <person name="Majcherczyk A."/>
            <person name="Schneider P."/>
            <person name="Aerts A."/>
            <person name="Asiegbu F.O."/>
            <person name="Baker S.E."/>
            <person name="Barry K."/>
            <person name="Bendiksby M."/>
            <person name="Blumentritt M."/>
            <person name="Coutinho P.M."/>
            <person name="Cullen D."/>
            <person name="Cullen D."/>
            <person name="Gathman A."/>
            <person name="Goodell B."/>
            <person name="Henrissat B."/>
            <person name="Ihrmark K."/>
            <person name="Kauserud H."/>
            <person name="Kohler A."/>
            <person name="LaButti K."/>
            <person name="Lapidus A."/>
            <person name="Lavin J.L."/>
            <person name="Lee Y.-H."/>
            <person name="Lindquist E."/>
            <person name="Lilly W."/>
            <person name="Lucas S."/>
            <person name="Morin E."/>
            <person name="Murat C."/>
            <person name="Oguiza J.A."/>
            <person name="Park J."/>
            <person name="Pisabarro A.G."/>
            <person name="Riley R."/>
            <person name="Rosling A."/>
            <person name="Salamov A."/>
            <person name="Schmidt O."/>
            <person name="Schmutz J."/>
            <person name="Skrede I."/>
            <person name="Stenlid J."/>
            <person name="Wiebenga A."/>
            <person name="Xie X."/>
            <person name="Kues U."/>
            <person name="Hibbett D.S."/>
            <person name="Hoffmeister D."/>
            <person name="Hogberg N."/>
            <person name="Martin F."/>
            <person name="Grigoriev I.V."/>
            <person name="Watkinson S.C."/>
        </authorList>
    </citation>
    <scope>NUCLEOTIDE SEQUENCE</scope>
    <source>
        <strain evidence="3">S7.9</strain>
    </source>
</reference>
<dbReference type="KEGG" id="sla:SERLADRAFT_359247"/>
<evidence type="ECO:0000256" key="1">
    <source>
        <dbReference type="SAM" id="Phobius"/>
    </source>
</evidence>
<dbReference type="HOGENOM" id="CLU_028286_1_0_1"/>
<keyword evidence="1" id="KW-1133">Transmembrane helix</keyword>
<sequence length="382" mass="42112">MTFQPLVELRLVSIPSASITVLLFAAPLLYAYLSWKPTKSVETSRAPTPTKVLSLPSFDASNIRVSKLLVHPIKSCRGTSVQQANYTPQGIENDRKWCIIKAETHFVLTARACSKMVLIHPEIVEDSSSPDCGFLKVSFPEDSESESFSVPLKPSEETLQSWKTVSNVELWGRNDIDGYICESLSGRSPSDILSAYVGYPVLLVMKGPRPRLCAPTLRYPKLGAPTAYQDGFPLLVVSEESIMALQTRVRDMVGVQGVDEKWSQEKIDVERFRPNIVLKGAGIPFAEDSIAEFTIDSHREVTDSTAPIIRLVCKCTRCLLPNVDIRTGLRDKAVPYKVLMKFRKGLDPAQASKACMGCNGAPSGSGTVKVGDWIHVHSRDDV</sequence>
<dbReference type="Pfam" id="PF03473">
    <property type="entry name" value="MOSC"/>
    <property type="match status" value="1"/>
</dbReference>
<organism>
    <name type="scientific">Serpula lacrymans var. lacrymans (strain S7.9)</name>
    <name type="common">Dry rot fungus</name>
    <dbReference type="NCBI Taxonomy" id="578457"/>
    <lineage>
        <taxon>Eukaryota</taxon>
        <taxon>Fungi</taxon>
        <taxon>Dikarya</taxon>
        <taxon>Basidiomycota</taxon>
        <taxon>Agaricomycotina</taxon>
        <taxon>Agaricomycetes</taxon>
        <taxon>Agaricomycetidae</taxon>
        <taxon>Boletales</taxon>
        <taxon>Coniophorineae</taxon>
        <taxon>Serpulaceae</taxon>
        <taxon>Serpula</taxon>
    </lineage>
</organism>
<keyword evidence="1" id="KW-0812">Transmembrane</keyword>
<dbReference type="PROSITE" id="PS51340">
    <property type="entry name" value="MOSC"/>
    <property type="match status" value="1"/>
</dbReference>
<dbReference type="InterPro" id="IPR005302">
    <property type="entry name" value="MoCF_Sase_C"/>
</dbReference>
<dbReference type="InterPro" id="IPR011037">
    <property type="entry name" value="Pyrv_Knase-like_insert_dom_sf"/>
</dbReference>
<proteinExistence type="predicted"/>
<name>F8NFI4_SERL9</name>
<feature type="domain" description="MOSC" evidence="2">
    <location>
        <begin position="205"/>
        <end position="377"/>
    </location>
</feature>
<dbReference type="OrthoDB" id="17255at2759"/>
<evidence type="ECO:0000313" key="3">
    <source>
        <dbReference type="EMBL" id="EGO31228.1"/>
    </source>
</evidence>
<dbReference type="GO" id="GO:0030170">
    <property type="term" value="F:pyridoxal phosphate binding"/>
    <property type="evidence" value="ECO:0007669"/>
    <property type="project" value="InterPro"/>
</dbReference>
<dbReference type="GO" id="GO:0030151">
    <property type="term" value="F:molybdenum ion binding"/>
    <property type="evidence" value="ECO:0007669"/>
    <property type="project" value="InterPro"/>
</dbReference>
<evidence type="ECO:0000259" key="2">
    <source>
        <dbReference type="PROSITE" id="PS51340"/>
    </source>
</evidence>
<dbReference type="GO" id="GO:0003824">
    <property type="term" value="F:catalytic activity"/>
    <property type="evidence" value="ECO:0007669"/>
    <property type="project" value="InterPro"/>
</dbReference>
<dbReference type="PANTHER" id="PTHR14237:SF19">
    <property type="entry name" value="MITOCHONDRIAL AMIDOXIME REDUCING COMPONENT 1"/>
    <property type="match status" value="1"/>
</dbReference>
<accession>F8NFI4</accession>
<dbReference type="RefSeq" id="XP_007313112.1">
    <property type="nucleotide sequence ID" value="XM_007313050.1"/>
</dbReference>
<dbReference type="SUPFAM" id="SSF50800">
    <property type="entry name" value="PK beta-barrel domain-like"/>
    <property type="match status" value="1"/>
</dbReference>
<dbReference type="InterPro" id="IPR005303">
    <property type="entry name" value="MOCOS_middle"/>
</dbReference>
<dbReference type="GeneID" id="18809661"/>
<dbReference type="SUPFAM" id="SSF141673">
    <property type="entry name" value="MOSC N-terminal domain-like"/>
    <property type="match status" value="1"/>
</dbReference>